<feature type="region of interest" description="Disordered" evidence="1">
    <location>
        <begin position="260"/>
        <end position="279"/>
    </location>
</feature>
<evidence type="ECO:0008006" key="4">
    <source>
        <dbReference type="Google" id="ProtNLM"/>
    </source>
</evidence>
<gene>
    <name evidence="2" type="ORF">PR048_001755</name>
</gene>
<comment type="caution">
    <text evidence="2">The sequence shown here is derived from an EMBL/GenBank/DDBJ whole genome shotgun (WGS) entry which is preliminary data.</text>
</comment>
<evidence type="ECO:0000256" key="1">
    <source>
        <dbReference type="SAM" id="MobiDB-lite"/>
    </source>
</evidence>
<dbReference type="PANTHER" id="PTHR45749:SF21">
    <property type="entry name" value="DUF4371 DOMAIN-CONTAINING PROTEIN"/>
    <property type="match status" value="1"/>
</dbReference>
<proteinExistence type="predicted"/>
<keyword evidence="3" id="KW-1185">Reference proteome</keyword>
<evidence type="ECO:0000313" key="3">
    <source>
        <dbReference type="Proteomes" id="UP001159363"/>
    </source>
</evidence>
<reference evidence="2 3" key="1">
    <citation type="submission" date="2023-02" db="EMBL/GenBank/DDBJ databases">
        <title>LHISI_Scaffold_Assembly.</title>
        <authorList>
            <person name="Stuart O.P."/>
            <person name="Cleave R."/>
            <person name="Magrath M.J.L."/>
            <person name="Mikheyev A.S."/>
        </authorList>
    </citation>
    <scope>NUCLEOTIDE SEQUENCE [LARGE SCALE GENOMIC DNA]</scope>
    <source>
        <strain evidence="2">Daus_M_001</strain>
        <tissue evidence="2">Leg muscle</tissue>
    </source>
</reference>
<accession>A0ABQ9IIE7</accession>
<sequence length="478" mass="52350">MSPSVCHSNSPNTMTPALLTSALNSATFHNHMPRQPGFILCTEATNTYLNTKIESKGPHTKPTLVPFLVGVTLPYFSLWEMGRKISTGQRVSCDSGRGGWAVRLLASQQDEQGSIPGQVTPRFSQMGIVPDDATGQRVFSKISRFPRPSTPTLLHSQLTSPSSTLKTSLLRATQISQLSCDLVLEVLNAFMSGEHDVIVEVFVKHPSLVSVNRDAGVGGAAGMLALITICAAGRIVVVECEARERDGGCYGAENAENFFGTPTPKRSRLETHESDDPDSDLLTEKEAMCQDHFQFVVLRVRSQLTIKQSALNKNNLMKELSNPINSKATSQTAKNSLFAAIVMKNQPSKTFSFPVTAGRKSKMDSRCKILASAIQDALRRLNLSLDNLRRHCFDGAANMPGCEKGVQKILIDEQPKSLYVHCANHAADLALQEVSRKMSGMCDILCLVKDFSNVILDSSKRRHIYADIVLQPCNDNEE</sequence>
<dbReference type="Proteomes" id="UP001159363">
    <property type="component" value="Chromosome 1"/>
</dbReference>
<dbReference type="PANTHER" id="PTHR45749">
    <property type="match status" value="1"/>
</dbReference>
<evidence type="ECO:0000313" key="2">
    <source>
        <dbReference type="EMBL" id="KAJ8896411.1"/>
    </source>
</evidence>
<dbReference type="EMBL" id="JARBHB010000001">
    <property type="protein sequence ID" value="KAJ8896411.1"/>
    <property type="molecule type" value="Genomic_DNA"/>
</dbReference>
<organism evidence="2 3">
    <name type="scientific">Dryococelus australis</name>
    <dbReference type="NCBI Taxonomy" id="614101"/>
    <lineage>
        <taxon>Eukaryota</taxon>
        <taxon>Metazoa</taxon>
        <taxon>Ecdysozoa</taxon>
        <taxon>Arthropoda</taxon>
        <taxon>Hexapoda</taxon>
        <taxon>Insecta</taxon>
        <taxon>Pterygota</taxon>
        <taxon>Neoptera</taxon>
        <taxon>Polyneoptera</taxon>
        <taxon>Phasmatodea</taxon>
        <taxon>Verophasmatodea</taxon>
        <taxon>Anareolatae</taxon>
        <taxon>Phasmatidae</taxon>
        <taxon>Eurycanthinae</taxon>
        <taxon>Dryococelus</taxon>
    </lineage>
</organism>
<protein>
    <recommendedName>
        <fullName evidence="4">DUF4371 domain-containing protein</fullName>
    </recommendedName>
</protein>
<name>A0ABQ9IIE7_9NEOP</name>